<dbReference type="InterPro" id="IPR013087">
    <property type="entry name" value="Znf_C2H2_type"/>
</dbReference>
<evidence type="ECO:0000313" key="14">
    <source>
        <dbReference type="Proteomes" id="UP001346869"/>
    </source>
</evidence>
<evidence type="ECO:0000256" key="9">
    <source>
        <dbReference type="ARBA" id="ARBA00023242"/>
    </source>
</evidence>
<evidence type="ECO:0000256" key="6">
    <source>
        <dbReference type="ARBA" id="ARBA00022833"/>
    </source>
</evidence>
<protein>
    <recommendedName>
        <fullName evidence="12">C2H2-type domain-containing protein</fullName>
    </recommendedName>
</protein>
<dbReference type="AlphaFoldDB" id="A0AAN7XFW4"/>
<comment type="similarity">
    <text evidence="2">Belongs to the krueppel C2H2-type zinc-finger protein family.</text>
</comment>
<keyword evidence="6" id="KW-0862">Zinc</keyword>
<gene>
    <name evidence="13" type="ORF">PBY51_017879</name>
</gene>
<keyword evidence="9" id="KW-0539">Nucleus</keyword>
<evidence type="ECO:0000256" key="11">
    <source>
        <dbReference type="SAM" id="MobiDB-lite"/>
    </source>
</evidence>
<dbReference type="Proteomes" id="UP001346869">
    <property type="component" value="Unassembled WGS sequence"/>
</dbReference>
<evidence type="ECO:0000256" key="7">
    <source>
        <dbReference type="ARBA" id="ARBA00023015"/>
    </source>
</evidence>
<keyword evidence="7" id="KW-0805">Transcription regulation</keyword>
<comment type="subcellular location">
    <subcellularLocation>
        <location evidence="1">Nucleus</location>
    </subcellularLocation>
</comment>
<dbReference type="PROSITE" id="PS50157">
    <property type="entry name" value="ZINC_FINGER_C2H2_2"/>
    <property type="match status" value="2"/>
</dbReference>
<evidence type="ECO:0000256" key="1">
    <source>
        <dbReference type="ARBA" id="ARBA00004123"/>
    </source>
</evidence>
<dbReference type="PANTHER" id="PTHR47772:SF15">
    <property type="entry name" value="REDUCED EXPRESSION 2-RELATED"/>
    <property type="match status" value="1"/>
</dbReference>
<reference evidence="13 14" key="1">
    <citation type="journal article" date="2023" name="Genes (Basel)">
        <title>Chromosome-Level Genome Assembly and Circadian Gene Repertoire of the Patagonia Blennie Eleginops maclovinus-The Closest Ancestral Proxy of Antarctic Cryonotothenioids.</title>
        <authorList>
            <person name="Cheng C.C."/>
            <person name="Rivera-Colon A.G."/>
            <person name="Minhas B.F."/>
            <person name="Wilson L."/>
            <person name="Rayamajhi N."/>
            <person name="Vargas-Chacoff L."/>
            <person name="Catchen J.M."/>
        </authorList>
    </citation>
    <scope>NUCLEOTIDE SEQUENCE [LARGE SCALE GENOMIC DNA]</scope>
    <source>
        <strain evidence="13">JMC-PN-2008</strain>
    </source>
</reference>
<dbReference type="PANTHER" id="PTHR47772">
    <property type="entry name" value="ZINC FINGER PROTEIN 200"/>
    <property type="match status" value="1"/>
</dbReference>
<evidence type="ECO:0000256" key="3">
    <source>
        <dbReference type="ARBA" id="ARBA00022723"/>
    </source>
</evidence>
<keyword evidence="4" id="KW-0677">Repeat</keyword>
<dbReference type="InterPro" id="IPR050636">
    <property type="entry name" value="C2H2-ZF_domain-containing"/>
</dbReference>
<feature type="domain" description="C2H2-type" evidence="12">
    <location>
        <begin position="197"/>
        <end position="230"/>
    </location>
</feature>
<dbReference type="EMBL" id="JAUZQC010000012">
    <property type="protein sequence ID" value="KAK5862488.1"/>
    <property type="molecule type" value="Genomic_DNA"/>
</dbReference>
<reference evidence="13 14" key="2">
    <citation type="journal article" date="2023" name="Mol. Biol. Evol.">
        <title>Genomics of Secondarily Temperate Adaptation in the Only Non-Antarctic Icefish.</title>
        <authorList>
            <person name="Rivera-Colon A.G."/>
            <person name="Rayamajhi N."/>
            <person name="Minhas B.F."/>
            <person name="Madrigal G."/>
            <person name="Bilyk K.T."/>
            <person name="Yoon V."/>
            <person name="Hune M."/>
            <person name="Gregory S."/>
            <person name="Cheng C.H.C."/>
            <person name="Catchen J.M."/>
        </authorList>
    </citation>
    <scope>NUCLEOTIDE SEQUENCE [LARGE SCALE GENOMIC DNA]</scope>
    <source>
        <strain evidence="13">JMC-PN-2008</strain>
    </source>
</reference>
<accession>A0AAN7XFW4</accession>
<feature type="domain" description="C2H2-type" evidence="12">
    <location>
        <begin position="142"/>
        <end position="169"/>
    </location>
</feature>
<evidence type="ECO:0000256" key="4">
    <source>
        <dbReference type="ARBA" id="ARBA00022737"/>
    </source>
</evidence>
<keyword evidence="8" id="KW-0804">Transcription</keyword>
<keyword evidence="5 10" id="KW-0863">Zinc-finger</keyword>
<comment type="caution">
    <text evidence="13">The sequence shown here is derived from an EMBL/GenBank/DDBJ whole genome shotgun (WGS) entry which is preliminary data.</text>
</comment>
<evidence type="ECO:0000259" key="12">
    <source>
        <dbReference type="PROSITE" id="PS50157"/>
    </source>
</evidence>
<evidence type="ECO:0000256" key="2">
    <source>
        <dbReference type="ARBA" id="ARBA00006991"/>
    </source>
</evidence>
<evidence type="ECO:0000313" key="13">
    <source>
        <dbReference type="EMBL" id="KAK5862488.1"/>
    </source>
</evidence>
<dbReference type="GO" id="GO:0005634">
    <property type="term" value="C:nucleus"/>
    <property type="evidence" value="ECO:0007669"/>
    <property type="project" value="UniProtKB-SubCell"/>
</dbReference>
<evidence type="ECO:0000256" key="5">
    <source>
        <dbReference type="ARBA" id="ARBA00022771"/>
    </source>
</evidence>
<dbReference type="GO" id="GO:0008270">
    <property type="term" value="F:zinc ion binding"/>
    <property type="evidence" value="ECO:0007669"/>
    <property type="project" value="UniProtKB-KW"/>
</dbReference>
<dbReference type="Gene3D" id="3.30.160.60">
    <property type="entry name" value="Classic Zinc Finger"/>
    <property type="match status" value="1"/>
</dbReference>
<feature type="region of interest" description="Disordered" evidence="11">
    <location>
        <begin position="86"/>
        <end position="105"/>
    </location>
</feature>
<evidence type="ECO:0000256" key="8">
    <source>
        <dbReference type="ARBA" id="ARBA00023163"/>
    </source>
</evidence>
<keyword evidence="3" id="KW-0479">Metal-binding</keyword>
<dbReference type="InterPro" id="IPR036236">
    <property type="entry name" value="Znf_C2H2_sf"/>
</dbReference>
<evidence type="ECO:0000256" key="10">
    <source>
        <dbReference type="PROSITE-ProRule" id="PRU00042"/>
    </source>
</evidence>
<sequence>MRPEMAGKPENSVEFTVVKDNEDIAVEEDWEEANDSSSTESADEVKSCSQLAELCSDDPESEGRIPASLCMASSTAPVKVWKDGSTDQTHAHLSPLSTPSATAASHHVNPPATTILAMFKNNSQDVALKKRLNKGWRSKASYPCRQCGAILRQRSFIISHRYLHRGQRTHQCQCGRAFKHRLHLLRHCVQHAETVSYICVSCGETFTGAKLLAEHMKGKSQKSFHSGRTRKCKVKKKCRLSLTCVCGQIFFRPSAYIWHQLKNRAKAKRLKKPVQ</sequence>
<dbReference type="SUPFAM" id="SSF57667">
    <property type="entry name" value="beta-beta-alpha zinc fingers"/>
    <property type="match status" value="1"/>
</dbReference>
<feature type="compositionally biased region" description="Low complexity" evidence="11">
    <location>
        <begin position="93"/>
        <end position="105"/>
    </location>
</feature>
<dbReference type="SMART" id="SM00355">
    <property type="entry name" value="ZnF_C2H2"/>
    <property type="match status" value="3"/>
</dbReference>
<name>A0AAN7XFW4_ELEMC</name>
<organism evidence="13 14">
    <name type="scientific">Eleginops maclovinus</name>
    <name type="common">Patagonian blennie</name>
    <name type="synonym">Eleginus maclovinus</name>
    <dbReference type="NCBI Taxonomy" id="56733"/>
    <lineage>
        <taxon>Eukaryota</taxon>
        <taxon>Metazoa</taxon>
        <taxon>Chordata</taxon>
        <taxon>Craniata</taxon>
        <taxon>Vertebrata</taxon>
        <taxon>Euteleostomi</taxon>
        <taxon>Actinopterygii</taxon>
        <taxon>Neopterygii</taxon>
        <taxon>Teleostei</taxon>
        <taxon>Neoteleostei</taxon>
        <taxon>Acanthomorphata</taxon>
        <taxon>Eupercaria</taxon>
        <taxon>Perciformes</taxon>
        <taxon>Notothenioidei</taxon>
        <taxon>Eleginopidae</taxon>
        <taxon>Eleginops</taxon>
    </lineage>
</organism>
<keyword evidence="14" id="KW-1185">Reference proteome</keyword>
<proteinExistence type="inferred from homology"/>
<dbReference type="PROSITE" id="PS00028">
    <property type="entry name" value="ZINC_FINGER_C2H2_1"/>
    <property type="match status" value="1"/>
</dbReference>